<dbReference type="InterPro" id="IPR036375">
    <property type="entry name" value="Hemopexin-like_dom_sf"/>
</dbReference>
<feature type="binding site" evidence="14">
    <location>
        <position position="114"/>
    </location>
    <ligand>
        <name>Ca(2+)</name>
        <dbReference type="ChEBI" id="CHEBI:29108"/>
        <label>2</label>
    </ligand>
</feature>
<evidence type="ECO:0000259" key="17">
    <source>
        <dbReference type="SMART" id="SM00235"/>
    </source>
</evidence>
<keyword evidence="8 14" id="KW-0106">Calcium</keyword>
<dbReference type="PROSITE" id="PS51642">
    <property type="entry name" value="HEMOPEXIN_2"/>
    <property type="match status" value="4"/>
</dbReference>
<dbReference type="PRINTS" id="PR00138">
    <property type="entry name" value="MATRIXIN"/>
</dbReference>
<dbReference type="InterPro" id="IPR018486">
    <property type="entry name" value="Hemopexin_CS"/>
</dbReference>
<keyword evidence="9" id="KW-0482">Metalloprotease</keyword>
<keyword evidence="5" id="KW-0677">Repeat</keyword>
<dbReference type="Pfam" id="PF00045">
    <property type="entry name" value="Hemopexin"/>
    <property type="match status" value="4"/>
</dbReference>
<dbReference type="GO" id="GO:0030574">
    <property type="term" value="P:collagen catabolic process"/>
    <property type="evidence" value="ECO:0007669"/>
    <property type="project" value="TreeGrafter"/>
</dbReference>
<evidence type="ECO:0000256" key="16">
    <source>
        <dbReference type="SAM" id="MobiDB-lite"/>
    </source>
</evidence>
<dbReference type="GO" id="GO:0008270">
    <property type="term" value="F:zinc ion binding"/>
    <property type="evidence" value="ECO:0007669"/>
    <property type="project" value="InterPro"/>
</dbReference>
<evidence type="ECO:0000313" key="18">
    <source>
        <dbReference type="Proteomes" id="UP000887565"/>
    </source>
</evidence>
<feature type="repeat" description="Hemopexin" evidence="15">
    <location>
        <begin position="231"/>
        <end position="279"/>
    </location>
</feature>
<dbReference type="PANTHER" id="PTHR10201:SF308">
    <property type="entry name" value="MATRIX METALLOPROTEINASE 2"/>
    <property type="match status" value="1"/>
</dbReference>
<feature type="binding site" evidence="14">
    <location>
        <position position="121"/>
    </location>
    <ligand>
        <name>Ca(2+)</name>
        <dbReference type="ChEBI" id="CHEBI:29108"/>
        <label>1</label>
    </ligand>
</feature>
<feature type="binding site" evidence="14">
    <location>
        <position position="103"/>
    </location>
    <ligand>
        <name>Zn(2+)</name>
        <dbReference type="ChEBI" id="CHEBI:29105"/>
        <label>1</label>
    </ligand>
</feature>
<dbReference type="SUPFAM" id="SSF55486">
    <property type="entry name" value="Metalloproteases ('zincins'), catalytic domain"/>
    <property type="match status" value="1"/>
</dbReference>
<comment type="similarity">
    <text evidence="1">Belongs to the peptidase M10A family.</text>
</comment>
<feature type="compositionally biased region" description="Polar residues" evidence="16">
    <location>
        <begin position="211"/>
        <end position="225"/>
    </location>
</feature>
<dbReference type="Gene3D" id="3.40.390.10">
    <property type="entry name" value="Collagenase (Catalytic Domain)"/>
    <property type="match status" value="1"/>
</dbReference>
<feature type="binding site" evidence="14">
    <location>
        <position position="336"/>
    </location>
    <ligand>
        <name>Ca(2+)</name>
        <dbReference type="ChEBI" id="CHEBI:29108"/>
        <label>5</label>
    </ligand>
</feature>
<feature type="binding site" evidence="14">
    <location>
        <position position="383"/>
    </location>
    <ligand>
        <name>Ca(2+)</name>
        <dbReference type="ChEBI" id="CHEBI:29108"/>
        <label>4</label>
    </ligand>
</feature>
<feature type="binding site" evidence="13">
    <location>
        <position position="141"/>
    </location>
    <ligand>
        <name>Zn(2+)</name>
        <dbReference type="ChEBI" id="CHEBI:29105"/>
        <label>2</label>
        <note>catalytic</note>
    </ligand>
</feature>
<dbReference type="PROSITE" id="PS00024">
    <property type="entry name" value="HEMOPEXIN"/>
    <property type="match status" value="1"/>
</dbReference>
<feature type="binding site" evidence="14">
    <location>
        <position position="239"/>
    </location>
    <ligand>
        <name>Ca(2+)</name>
        <dbReference type="ChEBI" id="CHEBI:29108"/>
        <label>4</label>
    </ligand>
</feature>
<evidence type="ECO:0000256" key="8">
    <source>
        <dbReference type="ARBA" id="ARBA00022837"/>
    </source>
</evidence>
<dbReference type="Proteomes" id="UP000887565">
    <property type="component" value="Unplaced"/>
</dbReference>
<keyword evidence="2" id="KW-0645">Protease</keyword>
<evidence type="ECO:0000256" key="12">
    <source>
        <dbReference type="PIRSR" id="PIRSR001191-1"/>
    </source>
</evidence>
<dbReference type="PIRSF" id="PIRSF001191">
    <property type="entry name" value="Peptidase_M10A_matrix"/>
    <property type="match status" value="1"/>
</dbReference>
<feature type="binding site" evidence="14">
    <location>
        <position position="116"/>
    </location>
    <ligand>
        <name>Zn(2+)</name>
        <dbReference type="ChEBI" id="CHEBI:29105"/>
        <label>1</label>
    </ligand>
</feature>
<dbReference type="WBParaSite" id="nRc.2.0.1.t07003-RA">
    <property type="protein sequence ID" value="nRc.2.0.1.t07003-RA"/>
    <property type="gene ID" value="nRc.2.0.1.g07003"/>
</dbReference>
<evidence type="ECO:0000256" key="11">
    <source>
        <dbReference type="ARBA" id="ARBA00023157"/>
    </source>
</evidence>
<feature type="binding site" evidence="14">
    <location>
        <position position="95"/>
    </location>
    <ligand>
        <name>Ca(2+)</name>
        <dbReference type="ChEBI" id="CHEBI:29108"/>
        <label>3</label>
    </ligand>
</feature>
<feature type="active site" evidence="12">
    <location>
        <position position="142"/>
    </location>
</feature>
<dbReference type="GO" id="GO:0004222">
    <property type="term" value="F:metalloendopeptidase activity"/>
    <property type="evidence" value="ECO:0007669"/>
    <property type="project" value="InterPro"/>
</dbReference>
<keyword evidence="6" id="KW-0378">Hydrolase</keyword>
<feature type="binding site" evidence="14">
    <location>
        <position position="287"/>
    </location>
    <ligand>
        <name>Ca(2+)</name>
        <dbReference type="ChEBI" id="CHEBI:29108"/>
        <label>4</label>
    </ligand>
</feature>
<dbReference type="GO" id="GO:0005615">
    <property type="term" value="C:extracellular space"/>
    <property type="evidence" value="ECO:0007669"/>
    <property type="project" value="TreeGrafter"/>
</dbReference>
<dbReference type="InterPro" id="IPR024079">
    <property type="entry name" value="MetalloPept_cat_dom_sf"/>
</dbReference>
<feature type="domain" description="Peptidase metallopeptidase" evidence="17">
    <location>
        <begin position="31"/>
        <end position="186"/>
    </location>
</feature>
<accession>A0A915HZK8</accession>
<evidence type="ECO:0000256" key="6">
    <source>
        <dbReference type="ARBA" id="ARBA00022801"/>
    </source>
</evidence>
<feature type="repeat" description="Hemopexin" evidence="15">
    <location>
        <begin position="330"/>
        <end position="378"/>
    </location>
</feature>
<dbReference type="SMART" id="SM00120">
    <property type="entry name" value="HX"/>
    <property type="match status" value="4"/>
</dbReference>
<feature type="binding site" evidence="14">
    <location>
        <position position="78"/>
    </location>
    <ligand>
        <name>Ca(2+)</name>
        <dbReference type="ChEBI" id="CHEBI:29108"/>
        <label>2</label>
    </ligand>
</feature>
<proteinExistence type="inferred from homology"/>
<dbReference type="GO" id="GO:0031012">
    <property type="term" value="C:extracellular matrix"/>
    <property type="evidence" value="ECO:0007669"/>
    <property type="project" value="InterPro"/>
</dbReference>
<dbReference type="InterPro" id="IPR021190">
    <property type="entry name" value="Pept_M10A"/>
</dbReference>
<dbReference type="InterPro" id="IPR000585">
    <property type="entry name" value="Hemopexin-like_dom"/>
</dbReference>
<evidence type="ECO:0000256" key="9">
    <source>
        <dbReference type="ARBA" id="ARBA00023049"/>
    </source>
</evidence>
<dbReference type="GO" id="GO:0030198">
    <property type="term" value="P:extracellular matrix organization"/>
    <property type="evidence" value="ECO:0007669"/>
    <property type="project" value="TreeGrafter"/>
</dbReference>
<dbReference type="FunFam" id="2.110.10.10:FF:000002">
    <property type="entry name" value="Matrix metallopeptidase 3"/>
    <property type="match status" value="1"/>
</dbReference>
<organism evidence="18 19">
    <name type="scientific">Romanomermis culicivorax</name>
    <name type="common">Nematode worm</name>
    <dbReference type="NCBI Taxonomy" id="13658"/>
    <lineage>
        <taxon>Eukaryota</taxon>
        <taxon>Metazoa</taxon>
        <taxon>Ecdysozoa</taxon>
        <taxon>Nematoda</taxon>
        <taxon>Enoplea</taxon>
        <taxon>Dorylaimia</taxon>
        <taxon>Mermithida</taxon>
        <taxon>Mermithoidea</taxon>
        <taxon>Mermithidae</taxon>
        <taxon>Romanomermis</taxon>
    </lineage>
</organism>
<evidence type="ECO:0000313" key="19">
    <source>
        <dbReference type="WBParaSite" id="nRc.2.0.1.t07003-RA"/>
    </source>
</evidence>
<evidence type="ECO:0000256" key="5">
    <source>
        <dbReference type="ARBA" id="ARBA00022737"/>
    </source>
</evidence>
<evidence type="ECO:0000256" key="15">
    <source>
        <dbReference type="PROSITE-ProRule" id="PRU01011"/>
    </source>
</evidence>
<feature type="binding site" evidence="14">
    <location>
        <position position="119"/>
    </location>
    <ligand>
        <name>Ca(2+)</name>
        <dbReference type="ChEBI" id="CHEBI:29108"/>
        <label>1</label>
    </ligand>
</feature>
<dbReference type="InterPro" id="IPR018487">
    <property type="entry name" value="Hemopexin-like_repeat"/>
</dbReference>
<dbReference type="GO" id="GO:0006508">
    <property type="term" value="P:proteolysis"/>
    <property type="evidence" value="ECO:0007669"/>
    <property type="project" value="UniProtKB-KW"/>
</dbReference>
<feature type="binding site" evidence="13">
    <location>
        <position position="145"/>
    </location>
    <ligand>
        <name>Zn(2+)</name>
        <dbReference type="ChEBI" id="CHEBI:29105"/>
        <label>2</label>
        <note>catalytic</note>
    </ligand>
</feature>
<keyword evidence="18" id="KW-1185">Reference proteome</keyword>
<feature type="binding site" evidence="14">
    <location>
        <position position="121"/>
    </location>
    <ligand>
        <name>Ca(2+)</name>
        <dbReference type="ChEBI" id="CHEBI:29108"/>
        <label>3</label>
    </ligand>
</feature>
<dbReference type="PANTHER" id="PTHR10201">
    <property type="entry name" value="MATRIX METALLOPROTEINASE"/>
    <property type="match status" value="1"/>
</dbReference>
<dbReference type="InterPro" id="IPR006026">
    <property type="entry name" value="Peptidase_Metallo"/>
</dbReference>
<keyword evidence="10" id="KW-0865">Zymogen</keyword>
<evidence type="ECO:0000256" key="3">
    <source>
        <dbReference type="ARBA" id="ARBA00022723"/>
    </source>
</evidence>
<feature type="binding site" evidence="14">
    <location>
        <position position="96"/>
    </location>
    <ligand>
        <name>Ca(2+)</name>
        <dbReference type="ChEBI" id="CHEBI:29108"/>
        <label>3</label>
    </ligand>
</feature>
<feature type="binding site" evidence="14">
    <location>
        <position position="88"/>
    </location>
    <ligand>
        <name>Zn(2+)</name>
        <dbReference type="ChEBI" id="CHEBI:29105"/>
        <label>1</label>
    </ligand>
</feature>
<dbReference type="CDD" id="cd04278">
    <property type="entry name" value="ZnMc_MMP"/>
    <property type="match status" value="1"/>
</dbReference>
<comment type="cofactor">
    <cofactor evidence="14">
        <name>Zn(2+)</name>
        <dbReference type="ChEBI" id="CHEBI:29105"/>
    </cofactor>
    <text evidence="14">Binds 2 Zn(2+) ions per subunit.</text>
</comment>
<feature type="binding site" evidence="14">
    <location>
        <position position="118"/>
    </location>
    <ligand>
        <name>Ca(2+)</name>
        <dbReference type="ChEBI" id="CHEBI:29108"/>
        <label>3</label>
    </ligand>
</feature>
<feature type="repeat" description="Hemopexin" evidence="15">
    <location>
        <begin position="379"/>
        <end position="426"/>
    </location>
</feature>
<evidence type="ECO:0000256" key="4">
    <source>
        <dbReference type="ARBA" id="ARBA00022729"/>
    </source>
</evidence>
<dbReference type="SUPFAM" id="SSF50923">
    <property type="entry name" value="Hemopexin-like domain"/>
    <property type="match status" value="1"/>
</dbReference>
<evidence type="ECO:0000256" key="13">
    <source>
        <dbReference type="PIRSR" id="PIRSR001191-2"/>
    </source>
</evidence>
<dbReference type="CDD" id="cd00094">
    <property type="entry name" value="HX"/>
    <property type="match status" value="1"/>
</dbReference>
<evidence type="ECO:0000256" key="2">
    <source>
        <dbReference type="ARBA" id="ARBA00022670"/>
    </source>
</evidence>
<dbReference type="InterPro" id="IPR001818">
    <property type="entry name" value="Pept_M10_metallopeptidase"/>
</dbReference>
<comment type="cofactor">
    <cofactor evidence="14">
        <name>Ca(2+)</name>
        <dbReference type="ChEBI" id="CHEBI:29108"/>
    </cofactor>
    <text evidence="14">Can bind about 5 Ca(2+) ions per subunit.</text>
</comment>
<feature type="binding site" evidence="14">
    <location>
        <position position="90"/>
    </location>
    <ligand>
        <name>Zn(2+)</name>
        <dbReference type="ChEBI" id="CHEBI:29105"/>
        <label>1</label>
    </ligand>
</feature>
<keyword evidence="4" id="KW-0732">Signal</keyword>
<keyword evidence="11" id="KW-1015">Disulfide bond</keyword>
<evidence type="ECO:0000256" key="7">
    <source>
        <dbReference type="ARBA" id="ARBA00022833"/>
    </source>
</evidence>
<name>A0A915HZK8_ROMCU</name>
<feature type="repeat" description="Hemopexin" evidence="15">
    <location>
        <begin position="283"/>
        <end position="328"/>
    </location>
</feature>
<feature type="binding site" evidence="13">
    <location>
        <position position="151"/>
    </location>
    <ligand>
        <name>Zn(2+)</name>
        <dbReference type="ChEBI" id="CHEBI:29105"/>
        <label>2</label>
        <note>catalytic</note>
    </ligand>
</feature>
<evidence type="ECO:0000256" key="10">
    <source>
        <dbReference type="ARBA" id="ARBA00023145"/>
    </source>
</evidence>
<protein>
    <submittedName>
        <fullName evidence="19">Peptidase metallopeptidase domain-containing protein</fullName>
    </submittedName>
</protein>
<keyword evidence="3 13" id="KW-0479">Metal-binding</keyword>
<dbReference type="SMART" id="SM00235">
    <property type="entry name" value="ZnMc"/>
    <property type="match status" value="1"/>
</dbReference>
<keyword evidence="7 13" id="KW-0862">Zinc</keyword>
<feature type="binding site" evidence="14">
    <location>
        <position position="112"/>
    </location>
    <ligand>
        <name>Ca(2+)</name>
        <dbReference type="ChEBI" id="CHEBI:29108"/>
        <label>2</label>
    </ligand>
</feature>
<evidence type="ECO:0000256" key="1">
    <source>
        <dbReference type="ARBA" id="ARBA00010370"/>
    </source>
</evidence>
<dbReference type="InterPro" id="IPR033739">
    <property type="entry name" value="M10A_MMP"/>
</dbReference>
<dbReference type="Gene3D" id="2.110.10.10">
    <property type="entry name" value="Hemopexin-like domain"/>
    <property type="match status" value="1"/>
</dbReference>
<feature type="region of interest" description="Disordered" evidence="16">
    <location>
        <begin position="210"/>
        <end position="233"/>
    </location>
</feature>
<dbReference type="OMA" id="FSGKEYW"/>
<sequence length="498" mass="57426">MDNNDNLKAFSFTCSEVFCQALGSLICDLNQETKQSKVNNSARTLSEGRTRRVIYDAFQVWSKVSKLTFQETRDNNADIVLKFASGYHGDNYPFDGPNVVLAHAFFPARGMGGDVHFDDDEPWNDRMAKDNTVFLLSTAAHEIGHSLGLGHSKVQNSLMYPYYKYDMKEVKLEYDDIMGIQALYGAGAGGIPRKPVEPTTIRTFEEDDDWTTTSPIMTSPHSTTKAPEPAPQPCDGQLDAVARIRNEIFVFKRQYYWRFNENGELTSRPSEIHRFFYGLPKNLTNVDAVYEWADKDRITIFIGRQFYEFHGTRLLQEPKSLTNIGLPDKVPHVDAAFVWEYNERTYLFAGKKYWRFDRDNRLVEPEYPRSIETVWERLPAYIDAAFTDKAGTTFFFKDDLVYKFNNFFMRVEKNYPKPINEFWPYCAKVKSQNLVAVAANYRQHQETELHSDTNVHMNGHSGRNSPTVTNYSTLIAVILLFHVICSFTLCCELTYQES</sequence>
<evidence type="ECO:0000256" key="14">
    <source>
        <dbReference type="PIRSR" id="PIRSR621190-2"/>
    </source>
</evidence>
<feature type="binding site" evidence="14">
    <location>
        <position position="159"/>
    </location>
    <ligand>
        <name>Zn(2+)</name>
        <dbReference type="ChEBI" id="CHEBI:29105"/>
        <label>2</label>
        <note>catalytic</note>
    </ligand>
</feature>
<reference evidence="19" key="1">
    <citation type="submission" date="2022-11" db="UniProtKB">
        <authorList>
            <consortium name="WormBaseParasite"/>
        </authorList>
    </citation>
    <scope>IDENTIFICATION</scope>
</reference>
<dbReference type="AlphaFoldDB" id="A0A915HZK8"/>
<dbReference type="Pfam" id="PF00413">
    <property type="entry name" value="Peptidase_M10"/>
    <property type="match status" value="1"/>
</dbReference>